<keyword evidence="2" id="KW-1185">Reference proteome</keyword>
<reference evidence="2" key="1">
    <citation type="submission" date="2018-08" db="EMBL/GenBank/DDBJ databases">
        <authorList>
            <person name="Khan S.A."/>
            <person name="J S.E."/>
        </authorList>
    </citation>
    <scope>NUCLEOTIDE SEQUENCE [LARGE SCALE GENOMIC DNA]</scope>
    <source>
        <strain evidence="2">PoM-212</strain>
    </source>
</reference>
<gene>
    <name evidence="1" type="ORF">DZC72_04585</name>
</gene>
<evidence type="ECO:0000313" key="2">
    <source>
        <dbReference type="Proteomes" id="UP000286990"/>
    </source>
</evidence>
<sequence>MPFLLISNSDDKIDFIIGQPTNENLLPSQLDFGLAVEESDAGTLFNKWTLVFSDVEDKSKIELVMRGKNTGSDLNQGAFEVHKVEGFLNGFEGIFGYFIHKDFGEKPFFADSGIVRIFRLDNNRIEGYMDVTLVNDYGRTIRISDSFRNY</sequence>
<comment type="caution">
    <text evidence="1">The sequence shown here is derived from an EMBL/GenBank/DDBJ whole genome shotgun (WGS) entry which is preliminary data.</text>
</comment>
<accession>A0A426RLI4</accession>
<proteinExistence type="predicted"/>
<dbReference type="EMBL" id="QUSX01000001">
    <property type="protein sequence ID" value="RRQ49867.1"/>
    <property type="molecule type" value="Genomic_DNA"/>
</dbReference>
<protein>
    <submittedName>
        <fullName evidence="1">Uncharacterized protein</fullName>
    </submittedName>
</protein>
<name>A0A426RLI4_9FLAO</name>
<organism evidence="1 2">
    <name type="scientific">Maribacter algicola</name>
    <dbReference type="NCBI Taxonomy" id="2498892"/>
    <lineage>
        <taxon>Bacteria</taxon>
        <taxon>Pseudomonadati</taxon>
        <taxon>Bacteroidota</taxon>
        <taxon>Flavobacteriia</taxon>
        <taxon>Flavobacteriales</taxon>
        <taxon>Flavobacteriaceae</taxon>
        <taxon>Maribacter</taxon>
    </lineage>
</organism>
<evidence type="ECO:0000313" key="1">
    <source>
        <dbReference type="EMBL" id="RRQ49867.1"/>
    </source>
</evidence>
<dbReference type="AlphaFoldDB" id="A0A426RLI4"/>
<dbReference type="Proteomes" id="UP000286990">
    <property type="component" value="Unassembled WGS sequence"/>
</dbReference>
<reference evidence="2" key="2">
    <citation type="submission" date="2018-12" db="EMBL/GenBank/DDBJ databases">
        <title>Maribacter lutimaris sp. nov., isolated from marine sediment.</title>
        <authorList>
            <person name="Kim K.K."/>
        </authorList>
    </citation>
    <scope>NUCLEOTIDE SEQUENCE [LARGE SCALE GENOMIC DNA]</scope>
    <source>
        <strain evidence="2">PoM-212</strain>
    </source>
</reference>